<dbReference type="KEGG" id="cac:CA_C2255"/>
<feature type="transmembrane region" description="Helical" evidence="7">
    <location>
        <begin position="752"/>
        <end position="775"/>
    </location>
</feature>
<evidence type="ECO:0000256" key="2">
    <source>
        <dbReference type="ARBA" id="ARBA00005236"/>
    </source>
</evidence>
<organism evidence="9 10">
    <name type="scientific">Clostridium acetobutylicum (strain ATCC 824 / DSM 792 / JCM 1419 / IAM 19013 / LMG 5710 / NBRC 13948 / NRRL B-527 / VKM B-1787 / 2291 / W)</name>
    <dbReference type="NCBI Taxonomy" id="272562"/>
    <lineage>
        <taxon>Bacteria</taxon>
        <taxon>Bacillati</taxon>
        <taxon>Bacillota</taxon>
        <taxon>Clostridia</taxon>
        <taxon>Eubacteriales</taxon>
        <taxon>Clostridiaceae</taxon>
        <taxon>Clostridium</taxon>
    </lineage>
</organism>
<comment type="subcellular location">
    <subcellularLocation>
        <location evidence="1">Cell membrane</location>
        <topology evidence="1">Multi-pass membrane protein</topology>
    </subcellularLocation>
</comment>
<keyword evidence="5 7" id="KW-1133">Transmembrane helix</keyword>
<evidence type="ECO:0000256" key="5">
    <source>
        <dbReference type="ARBA" id="ARBA00022989"/>
    </source>
</evidence>
<accession>Q97GW0</accession>
<evidence type="ECO:0000256" key="1">
    <source>
        <dbReference type="ARBA" id="ARBA00004651"/>
    </source>
</evidence>
<dbReference type="AlphaFoldDB" id="Q97GW0"/>
<evidence type="ECO:0000259" key="8">
    <source>
        <dbReference type="Pfam" id="PF02687"/>
    </source>
</evidence>
<dbReference type="EMBL" id="AE001437">
    <property type="protein sequence ID" value="AAK80212.1"/>
    <property type="molecule type" value="Genomic_DNA"/>
</dbReference>
<feature type="transmembrane region" description="Helical" evidence="7">
    <location>
        <begin position="473"/>
        <end position="493"/>
    </location>
</feature>
<dbReference type="Pfam" id="PF02687">
    <property type="entry name" value="FtsX"/>
    <property type="match status" value="2"/>
</dbReference>
<dbReference type="GeneID" id="44998734"/>
<feature type="domain" description="ABC3 transporter permease C-terminal" evidence="8">
    <location>
        <begin position="708"/>
        <end position="826"/>
    </location>
</feature>
<dbReference type="GO" id="GO:0098797">
    <property type="term" value="C:plasma membrane protein complex"/>
    <property type="evidence" value="ECO:0007669"/>
    <property type="project" value="TreeGrafter"/>
</dbReference>
<evidence type="ECO:0000256" key="6">
    <source>
        <dbReference type="ARBA" id="ARBA00023136"/>
    </source>
</evidence>
<feature type="transmembrane region" description="Helical" evidence="7">
    <location>
        <begin position="20"/>
        <end position="39"/>
    </location>
</feature>
<sequence length="834" mass="94093">MNILTKFITKSILEKKSRAFLIIFSILISTTLLVASLGISDSITTNYRNLLKGSYEDFNIVINSNEKAQTPFFTLSNVHCSNIKNNFKTCEVSGYLKNNDNEQFNMLGTSLNDFKKFKNIRLLKSKNLEPFTGNKLIISESISNKLNLKLGSKITLNTLGKENEYIISAIASNNSLFLSDSKEKFTLVTPTETTCSIYGKNVGYTNLYTSIDKSNINKWIKKFNTTNPNLSARVLLDDSNLESQLNTIKTCLLFMLCIVLIMSTLIIYSSFKLIVLERIPLIGTLLSQGATKLSIIITFFKESFIYGFLGGLIGNILGYAILYLTVALSNPLKNQGIAAKFNLNYIYLLYGFIFSVTISVISSLIPILAIRKFPVKEIILNNFVSTKVSYKKSFIVGTFLIFLSIASHFTGENLGSLRPYIMSLPAFFMCFLGIILIIPGITILVTFPFIKLSKNINVLPMLALNNIRTSKVLLNNIRLISISLMTIMMVMSMTNSLKDTLTEVYKNLNFDVSIDINSQNVDVLKKCSEIINNYDKKTNVIRRKYINTNLNNDFSKKIDLLCVDPNNFKSYDNYLVYTNKNKQLDQLNNNEDGIIISEKNSRRYNLKKGDTISLYSSNSEKEDFKILSVVNAGFMNMGNINLISFKAALKHFNVRYSNEFFISTSSNTSSIKKDLIKKFKGFPVSVSTKQDNVNKDAASSKEFISLFNIFSFTSMLIALLGILSNISISFVQRKKEIASLISIGLSSTGKNLMILFESFTEGLIAFFITFLSSIWTLTLLSDIFKYLVLNINITYPFSFMPWAALSVSIIMFIASLKTLLRSKKLNLVHELKYE</sequence>
<feature type="transmembrane region" description="Helical" evidence="7">
    <location>
        <begin position="390"/>
        <end position="409"/>
    </location>
</feature>
<dbReference type="InterPro" id="IPR051447">
    <property type="entry name" value="Lipoprotein-release_system"/>
</dbReference>
<comment type="similarity">
    <text evidence="2">Belongs to the ABC-4 integral membrane protein family. LolC/E subfamily.</text>
</comment>
<feature type="transmembrane region" description="Helical" evidence="7">
    <location>
        <begin position="304"/>
        <end position="325"/>
    </location>
</feature>
<keyword evidence="4 7" id="KW-0812">Transmembrane</keyword>
<evidence type="ECO:0000256" key="3">
    <source>
        <dbReference type="ARBA" id="ARBA00022475"/>
    </source>
</evidence>
<dbReference type="PIR" id="A97178">
    <property type="entry name" value="A97178"/>
</dbReference>
<keyword evidence="3" id="KW-1003">Cell membrane</keyword>
<dbReference type="GO" id="GO:0044874">
    <property type="term" value="P:lipoprotein localization to outer membrane"/>
    <property type="evidence" value="ECO:0007669"/>
    <property type="project" value="TreeGrafter"/>
</dbReference>
<dbReference type="PANTHER" id="PTHR30489:SF0">
    <property type="entry name" value="LIPOPROTEIN-RELEASING SYSTEM TRANSMEMBRANE PROTEIN LOLE"/>
    <property type="match status" value="1"/>
</dbReference>
<dbReference type="HOGENOM" id="CLU_017916_0_0_9"/>
<gene>
    <name evidence="9" type="ordered locus">CA_C2255</name>
</gene>
<name>Q97GW0_CLOAB</name>
<dbReference type="eggNOG" id="COG0577">
    <property type="taxonomic scope" value="Bacteria"/>
</dbReference>
<feature type="transmembrane region" description="Helical" evidence="7">
    <location>
        <begin position="795"/>
        <end position="816"/>
    </location>
</feature>
<proteinExistence type="inferred from homology"/>
<feature type="transmembrane region" description="Helical" evidence="7">
    <location>
        <begin position="709"/>
        <end position="731"/>
    </location>
</feature>
<keyword evidence="6 7" id="KW-0472">Membrane</keyword>
<reference evidence="9 10" key="1">
    <citation type="journal article" date="2001" name="J. Bacteriol.">
        <title>Genome sequence and comparative analysis of the solvent-producing bacterium Clostridium acetobutylicum.</title>
        <authorList>
            <person name="Nolling J."/>
            <person name="Breton G."/>
            <person name="Omelchenko M.V."/>
            <person name="Makarova K.S."/>
            <person name="Zeng Q."/>
            <person name="Gibson R."/>
            <person name="Lee H.M."/>
            <person name="Dubois J."/>
            <person name="Qiu D."/>
            <person name="Hitti J."/>
            <person name="Wolf Y.I."/>
            <person name="Tatusov R.L."/>
            <person name="Sabathe F."/>
            <person name="Doucette-Stamm L."/>
            <person name="Soucaille P."/>
            <person name="Daly M.J."/>
            <person name="Bennett G.N."/>
            <person name="Koonin E.V."/>
            <person name="Smith D.R."/>
        </authorList>
    </citation>
    <scope>NUCLEOTIDE SEQUENCE [LARGE SCALE GENOMIC DNA]</scope>
    <source>
        <strain evidence="10">ATCC 824 / DSM 792 / JCM 1419 / LMG 5710 / VKM B-1787</strain>
    </source>
</reference>
<evidence type="ECO:0000313" key="9">
    <source>
        <dbReference type="EMBL" id="AAK80212.1"/>
    </source>
</evidence>
<dbReference type="Proteomes" id="UP000000814">
    <property type="component" value="Chromosome"/>
</dbReference>
<feature type="domain" description="ABC3 transporter permease C-terminal" evidence="8">
    <location>
        <begin position="254"/>
        <end position="374"/>
    </location>
</feature>
<keyword evidence="10" id="KW-1185">Reference proteome</keyword>
<feature type="transmembrane region" description="Helical" evidence="7">
    <location>
        <begin position="252"/>
        <end position="271"/>
    </location>
</feature>
<feature type="transmembrane region" description="Helical" evidence="7">
    <location>
        <begin position="345"/>
        <end position="369"/>
    </location>
</feature>
<feature type="transmembrane region" description="Helical" evidence="7">
    <location>
        <begin position="421"/>
        <end position="452"/>
    </location>
</feature>
<dbReference type="PANTHER" id="PTHR30489">
    <property type="entry name" value="LIPOPROTEIN-RELEASING SYSTEM TRANSMEMBRANE PROTEIN LOLE"/>
    <property type="match status" value="1"/>
</dbReference>
<evidence type="ECO:0000256" key="7">
    <source>
        <dbReference type="SAM" id="Phobius"/>
    </source>
</evidence>
<dbReference type="RefSeq" id="WP_010965553.1">
    <property type="nucleotide sequence ID" value="NC_003030.1"/>
</dbReference>
<protein>
    <submittedName>
        <fullName evidence="9">Predicted permease</fullName>
    </submittedName>
</protein>
<dbReference type="PATRIC" id="fig|272562.8.peg.2456"/>
<dbReference type="InterPro" id="IPR003838">
    <property type="entry name" value="ABC3_permease_C"/>
</dbReference>
<dbReference type="STRING" id="272562.CA_C2255"/>
<dbReference type="OrthoDB" id="1711021at2"/>
<evidence type="ECO:0000313" key="10">
    <source>
        <dbReference type="Proteomes" id="UP000000814"/>
    </source>
</evidence>
<evidence type="ECO:0000256" key="4">
    <source>
        <dbReference type="ARBA" id="ARBA00022692"/>
    </source>
</evidence>